<dbReference type="InterPro" id="IPR006214">
    <property type="entry name" value="Bax_inhibitor_1-related"/>
</dbReference>
<feature type="transmembrane region" description="Helical" evidence="5">
    <location>
        <begin position="201"/>
        <end position="223"/>
    </location>
</feature>
<keyword evidence="2 5" id="KW-0812">Transmembrane</keyword>
<feature type="transmembrane region" description="Helical" evidence="5">
    <location>
        <begin position="163"/>
        <end position="181"/>
    </location>
</feature>
<evidence type="ECO:0000256" key="4">
    <source>
        <dbReference type="ARBA" id="ARBA00023136"/>
    </source>
</evidence>
<evidence type="ECO:0000313" key="7">
    <source>
        <dbReference type="Proteomes" id="UP000116555"/>
    </source>
</evidence>
<feature type="transmembrane region" description="Helical" evidence="5">
    <location>
        <begin position="21"/>
        <end position="42"/>
    </location>
</feature>
<feature type="transmembrane region" description="Helical" evidence="5">
    <location>
        <begin position="136"/>
        <end position="157"/>
    </location>
</feature>
<dbReference type="GeneID" id="25026563"/>
<keyword evidence="3 5" id="KW-1133">Transmembrane helix</keyword>
<evidence type="ECO:0000256" key="5">
    <source>
        <dbReference type="SAM" id="Phobius"/>
    </source>
</evidence>
<organismHost>
    <name type="scientific">Macaca</name>
    <name type="common">macaques</name>
    <dbReference type="NCBI Taxonomy" id="9539"/>
</organismHost>
<dbReference type="KEGG" id="vg:25026563"/>
<sequence>MENHDNWSVCWLRRMAIIFQVYAWLGLQVALTVALYGVYRMASSNLIVDCKADPAPMLMILIPTAILILEHTSRSIGNTLQGSCWETYCLISSCIILTTCTDSLTVLRSFLLTMLMFLTQSGMAVLDNMQTHRRKIITAVCMMIVLFTMSIVYSFGGLTPCDMLFITVYVLLLMLTSLIVYCETLEIRHRHTSKKIKGPAVLLYVSIMLLFEGNVLVLSPKVWSAEWNHMFSSLAALHSYFNATP</sequence>
<evidence type="ECO:0000256" key="3">
    <source>
        <dbReference type="ARBA" id="ARBA00022989"/>
    </source>
</evidence>
<proteinExistence type="predicted"/>
<keyword evidence="4 5" id="KW-0472">Membrane</keyword>
<organism evidence="6 7">
    <name type="scientific">Simian cytomegalovirus (strain Colburn)</name>
    <dbReference type="NCBI Taxonomy" id="50292"/>
    <lineage>
        <taxon>Viruses</taxon>
        <taxon>Duplodnaviria</taxon>
        <taxon>Heunggongvirae</taxon>
        <taxon>Peploviricota</taxon>
        <taxon>Herviviricetes</taxon>
        <taxon>Herpesvirales</taxon>
        <taxon>Orthoherpesviridae</taxon>
        <taxon>Betaherpesvirinae</taxon>
        <taxon>Cytomegalovirus</taxon>
        <taxon>Cytomegalovirus cercopithecinebeta5</taxon>
    </lineage>
</organism>
<dbReference type="GO" id="GO:0016020">
    <property type="term" value="C:membrane"/>
    <property type="evidence" value="ECO:0007669"/>
    <property type="project" value="UniProtKB-SubCell"/>
</dbReference>
<name>G8XTM1_SCMVC</name>
<dbReference type="RefSeq" id="YP_004936125.1">
    <property type="nucleotide sequence ID" value="NC_012783.2"/>
</dbReference>
<evidence type="ECO:0000256" key="1">
    <source>
        <dbReference type="ARBA" id="ARBA00004141"/>
    </source>
</evidence>
<keyword evidence="7" id="KW-1185">Reference proteome</keyword>
<reference evidence="6 7" key="1">
    <citation type="submission" date="2011-12" db="EMBL/GenBank/DDBJ databases">
        <title>Comparative genomics of primate cytomegaloviruses.</title>
        <authorList>
            <person name="Davison A.J."/>
            <person name="Holton M."/>
            <person name="Dolan A."/>
            <person name="Dargan D.J."/>
            <person name="Gatherer D."/>
            <person name="Hayward G.S."/>
        </authorList>
    </citation>
    <scope>NUCLEOTIDE SEQUENCE [LARGE SCALE GENOMIC DNA]</scope>
    <source>
        <strain evidence="6">2715</strain>
    </source>
</reference>
<comment type="subcellular location">
    <subcellularLocation>
        <location evidence="1">Membrane</location>
        <topology evidence="1">Multi-pass membrane protein</topology>
    </subcellularLocation>
</comment>
<dbReference type="Pfam" id="PF01027">
    <property type="entry name" value="Bax1-I"/>
    <property type="match status" value="1"/>
</dbReference>
<protein>
    <submittedName>
        <fullName evidence="6">Membrane protein US12D</fullName>
    </submittedName>
</protein>
<gene>
    <name evidence="6" type="primary">US12D</name>
</gene>
<dbReference type="Proteomes" id="UP000116555">
    <property type="component" value="Segment"/>
</dbReference>
<dbReference type="EMBL" id="FJ483968">
    <property type="protein sequence ID" value="AEV80513.1"/>
    <property type="molecule type" value="Genomic_DNA"/>
</dbReference>
<evidence type="ECO:0000256" key="2">
    <source>
        <dbReference type="ARBA" id="ARBA00022692"/>
    </source>
</evidence>
<dbReference type="OrthoDB" id="27284at10239"/>
<evidence type="ECO:0000313" key="6">
    <source>
        <dbReference type="EMBL" id="AEV80513.1"/>
    </source>
</evidence>
<accession>G8XTM1</accession>